<gene>
    <name evidence="1" type="ORF">GCM10011496_01230</name>
</gene>
<evidence type="ECO:0000313" key="1">
    <source>
        <dbReference type="EMBL" id="GGA84472.1"/>
    </source>
</evidence>
<evidence type="ECO:0000313" key="2">
    <source>
        <dbReference type="Proteomes" id="UP000620596"/>
    </source>
</evidence>
<comment type="caution">
    <text evidence="1">The sequence shown here is derived from an EMBL/GenBank/DDBJ whole genome shotgun (WGS) entry which is preliminary data.</text>
</comment>
<dbReference type="RefSeq" id="WP_308421312.1">
    <property type="nucleotide sequence ID" value="NZ_BMIG01000001.1"/>
</dbReference>
<dbReference type="EMBL" id="BMIG01000001">
    <property type="protein sequence ID" value="GGA84472.1"/>
    <property type="molecule type" value="Genomic_DNA"/>
</dbReference>
<reference evidence="1" key="1">
    <citation type="journal article" date="2014" name="Int. J. Syst. Evol. Microbiol.">
        <title>Complete genome sequence of Corynebacterium casei LMG S-19264T (=DSM 44701T), isolated from a smear-ripened cheese.</title>
        <authorList>
            <consortium name="US DOE Joint Genome Institute (JGI-PGF)"/>
            <person name="Walter F."/>
            <person name="Albersmeier A."/>
            <person name="Kalinowski J."/>
            <person name="Ruckert C."/>
        </authorList>
    </citation>
    <scope>NUCLEOTIDE SEQUENCE</scope>
    <source>
        <strain evidence="1">CGMCC 1.15322</strain>
    </source>
</reference>
<name>A0A916WB45_9BURK</name>
<reference evidence="1" key="2">
    <citation type="submission" date="2020-09" db="EMBL/GenBank/DDBJ databases">
        <authorList>
            <person name="Sun Q."/>
            <person name="Zhou Y."/>
        </authorList>
    </citation>
    <scope>NUCLEOTIDE SEQUENCE</scope>
    <source>
        <strain evidence="1">CGMCC 1.15322</strain>
    </source>
</reference>
<proteinExistence type="predicted"/>
<accession>A0A916WB45</accession>
<dbReference type="AlphaFoldDB" id="A0A916WB45"/>
<organism evidence="1 2">
    <name type="scientific">Polaromonas eurypsychrophila</name>
    <dbReference type="NCBI Taxonomy" id="1614635"/>
    <lineage>
        <taxon>Bacteria</taxon>
        <taxon>Pseudomonadati</taxon>
        <taxon>Pseudomonadota</taxon>
        <taxon>Betaproteobacteria</taxon>
        <taxon>Burkholderiales</taxon>
        <taxon>Comamonadaceae</taxon>
        <taxon>Polaromonas</taxon>
    </lineage>
</organism>
<dbReference type="Proteomes" id="UP000620596">
    <property type="component" value="Unassembled WGS sequence"/>
</dbReference>
<protein>
    <submittedName>
        <fullName evidence="1">Uncharacterized protein</fullName>
    </submittedName>
</protein>
<keyword evidence="2" id="KW-1185">Reference proteome</keyword>
<sequence length="203" mass="23008">MIEIVLLLIMLAGYGAYTLKSKTQKRRIALLGTHLGQYQVEKLMETLTQGYLRALGEKDAERQVQVWSFLATSEQELCDQFDRFVADFAKVGNEDARVSTFAVFIPEAHRFFPDSTFDMRKLLAVHGQGLRRVATEDLQLSPKARAFMLSAELFLMQHSCHWYCRSKTVASGRVRVRHQTSYAQLLASVSVETRQAYAALVGP</sequence>